<evidence type="ECO:0000313" key="1">
    <source>
        <dbReference type="EMBL" id="MDM3930306.1"/>
    </source>
</evidence>
<sequence>MSLAVFEEVARAHFSNPPATWQVVPSRRDDPGWCVVDNHGATVDHFRTKSQAEYHRHSGPAAARWHQRTDWYLGYDLHSRTLTGPERLIIADITDRIAAAANAFQRATIIRPARFRDQAVDDDRIWDAAELANGRYQVRGDNFHTYTAGDFDFLDGHAVTATTDLTAFLRDLLATADLRCTA</sequence>
<proteinExistence type="predicted"/>
<name>A0ABT7PAI6_MYCIT</name>
<organism evidence="1 2">
    <name type="scientific">Mycobacterium intracellulare subsp. chimaera</name>
    <dbReference type="NCBI Taxonomy" id="222805"/>
    <lineage>
        <taxon>Bacteria</taxon>
        <taxon>Bacillati</taxon>
        <taxon>Actinomycetota</taxon>
        <taxon>Actinomycetes</taxon>
        <taxon>Mycobacteriales</taxon>
        <taxon>Mycobacteriaceae</taxon>
        <taxon>Mycobacterium</taxon>
        <taxon>Mycobacterium avium complex (MAC)</taxon>
    </lineage>
</organism>
<comment type="caution">
    <text evidence="1">The sequence shown here is derived from an EMBL/GenBank/DDBJ whole genome shotgun (WGS) entry which is preliminary data.</text>
</comment>
<evidence type="ECO:0000313" key="2">
    <source>
        <dbReference type="Proteomes" id="UP001529272"/>
    </source>
</evidence>
<reference evidence="2" key="1">
    <citation type="submission" date="2023-06" db="EMBL/GenBank/DDBJ databases">
        <title>Itaconate inhibition of nontuberculous mycobacteria.</title>
        <authorList>
            <person name="Spilker T."/>
        </authorList>
    </citation>
    <scope>NUCLEOTIDE SEQUENCE [LARGE SCALE GENOMIC DNA]</scope>
    <source>
        <strain evidence="2">FLAC1071</strain>
    </source>
</reference>
<dbReference type="EMBL" id="JASZZX010000074">
    <property type="protein sequence ID" value="MDM3930306.1"/>
    <property type="molecule type" value="Genomic_DNA"/>
</dbReference>
<gene>
    <name evidence="1" type="ORF">QRB35_30725</name>
</gene>
<keyword evidence="2" id="KW-1185">Reference proteome</keyword>
<dbReference type="Proteomes" id="UP001529272">
    <property type="component" value="Unassembled WGS sequence"/>
</dbReference>
<protein>
    <submittedName>
        <fullName evidence="1">Uncharacterized protein</fullName>
    </submittedName>
</protein>
<reference evidence="1 2" key="2">
    <citation type="submission" date="2023-06" db="EMBL/GenBank/DDBJ databases">
        <title>Itaconate inhibition of nontuberculous mycobacteria.</title>
        <authorList>
            <person name="Breen P."/>
            <person name="Zimbric M."/>
            <person name="Caverly L."/>
        </authorList>
    </citation>
    <scope>NUCLEOTIDE SEQUENCE [LARGE SCALE GENOMIC DNA]</scope>
    <source>
        <strain evidence="1 2">FLAC1071</strain>
    </source>
</reference>
<dbReference type="RefSeq" id="WP_139315499.1">
    <property type="nucleotide sequence ID" value="NZ_JACKUM010000027.1"/>
</dbReference>
<accession>A0ABT7PAI6</accession>